<dbReference type="Proteomes" id="UP000776651">
    <property type="component" value="Unassembled WGS sequence"/>
</dbReference>
<keyword evidence="3" id="KW-1185">Reference proteome</keyword>
<organism evidence="2 3">
    <name type="scientific">Qipengyuania pacifica</name>
    <dbReference type="NCBI Taxonomy" id="2860199"/>
    <lineage>
        <taxon>Bacteria</taxon>
        <taxon>Pseudomonadati</taxon>
        <taxon>Pseudomonadota</taxon>
        <taxon>Alphaproteobacteria</taxon>
        <taxon>Sphingomonadales</taxon>
        <taxon>Erythrobacteraceae</taxon>
        <taxon>Qipengyuania</taxon>
    </lineage>
</organism>
<feature type="domain" description="PilZ" evidence="1">
    <location>
        <begin position="2"/>
        <end position="71"/>
    </location>
</feature>
<evidence type="ECO:0000313" key="2">
    <source>
        <dbReference type="EMBL" id="MBX7489668.1"/>
    </source>
</evidence>
<protein>
    <submittedName>
        <fullName evidence="2">PilZ domain-containing protein</fullName>
    </submittedName>
</protein>
<dbReference type="Pfam" id="PF07238">
    <property type="entry name" value="PilZ"/>
    <property type="match status" value="1"/>
</dbReference>
<dbReference type="EMBL" id="JAIGNQ010000004">
    <property type="protein sequence ID" value="MBX7489668.1"/>
    <property type="molecule type" value="Genomic_DNA"/>
</dbReference>
<accession>A0ABS7JIJ4</accession>
<dbReference type="InterPro" id="IPR009875">
    <property type="entry name" value="PilZ_domain"/>
</dbReference>
<evidence type="ECO:0000259" key="1">
    <source>
        <dbReference type="Pfam" id="PF07238"/>
    </source>
</evidence>
<proteinExistence type="predicted"/>
<gene>
    <name evidence="2" type="ORF">K3177_14195</name>
</gene>
<sequence>MPVKMRSGDGWQDILIVNVSESGLLLKAEITPALGDCVEIRHRSLSIRGEVVRTAHRRFAIHAFEPIDLDTLLAKAAIRVRSDGRFLAPVEGDPWHWRRNR</sequence>
<comment type="caution">
    <text evidence="2">The sequence shown here is derived from an EMBL/GenBank/DDBJ whole genome shotgun (WGS) entry which is preliminary data.</text>
</comment>
<evidence type="ECO:0000313" key="3">
    <source>
        <dbReference type="Proteomes" id="UP000776651"/>
    </source>
</evidence>
<name>A0ABS7JIJ4_9SPHN</name>
<reference evidence="2 3" key="1">
    <citation type="submission" date="2021-08" db="EMBL/GenBank/DDBJ databases">
        <title>Comparative Genomics Analysis of the Genus Qipengyuania Reveals Extensive Genetic Diversity and Metabolic Versatility, Including the Description of Fifteen Novel Species.</title>
        <authorList>
            <person name="Liu Y."/>
        </authorList>
    </citation>
    <scope>NUCLEOTIDE SEQUENCE [LARGE SCALE GENOMIC DNA]</scope>
    <source>
        <strain evidence="2 3">GH25</strain>
    </source>
</reference>